<name>A0A378F4R0_KLEPN</name>
<protein>
    <submittedName>
        <fullName evidence="2">Regulatory protein, LysR</fullName>
    </submittedName>
</protein>
<dbReference type="EMBL" id="UGNC01000004">
    <property type="protein sequence ID" value="STW39315.1"/>
    <property type="molecule type" value="Genomic_DNA"/>
</dbReference>
<gene>
    <name evidence="2" type="ORF">NCTC9617_00837</name>
</gene>
<dbReference type="InterPro" id="IPR050950">
    <property type="entry name" value="HTH-type_LysR_regulators"/>
</dbReference>
<dbReference type="Gene3D" id="3.40.190.10">
    <property type="entry name" value="Periplasmic binding protein-like II"/>
    <property type="match status" value="1"/>
</dbReference>
<evidence type="ECO:0000313" key="2">
    <source>
        <dbReference type="EMBL" id="STW39315.1"/>
    </source>
</evidence>
<accession>A0A378F4R0</accession>
<dbReference type="PANTHER" id="PTHR30419:SF2">
    <property type="entry name" value="LYSR FAMILY TRANSCRIPTIONAL REGULATOR"/>
    <property type="match status" value="1"/>
</dbReference>
<dbReference type="GO" id="GO:0005829">
    <property type="term" value="C:cytosol"/>
    <property type="evidence" value="ECO:0007669"/>
    <property type="project" value="TreeGrafter"/>
</dbReference>
<dbReference type="InterPro" id="IPR005119">
    <property type="entry name" value="LysR_subst-bd"/>
</dbReference>
<dbReference type="AlphaFoldDB" id="A0A378F4R0"/>
<dbReference type="SUPFAM" id="SSF53850">
    <property type="entry name" value="Periplasmic binding protein-like II"/>
    <property type="match status" value="1"/>
</dbReference>
<dbReference type="Pfam" id="PF03466">
    <property type="entry name" value="LysR_substrate"/>
    <property type="match status" value="1"/>
</dbReference>
<dbReference type="GO" id="GO:0006355">
    <property type="term" value="P:regulation of DNA-templated transcription"/>
    <property type="evidence" value="ECO:0007669"/>
    <property type="project" value="TreeGrafter"/>
</dbReference>
<dbReference type="PANTHER" id="PTHR30419">
    <property type="entry name" value="HTH-TYPE TRANSCRIPTIONAL REGULATOR YBHD"/>
    <property type="match status" value="1"/>
</dbReference>
<evidence type="ECO:0000313" key="3">
    <source>
        <dbReference type="Proteomes" id="UP000255167"/>
    </source>
</evidence>
<organism evidence="2 3">
    <name type="scientific">Klebsiella pneumoniae</name>
    <dbReference type="NCBI Taxonomy" id="573"/>
    <lineage>
        <taxon>Bacteria</taxon>
        <taxon>Pseudomonadati</taxon>
        <taxon>Pseudomonadota</taxon>
        <taxon>Gammaproteobacteria</taxon>
        <taxon>Enterobacterales</taxon>
        <taxon>Enterobacteriaceae</taxon>
        <taxon>Klebsiella/Raoultella group</taxon>
        <taxon>Klebsiella</taxon>
        <taxon>Klebsiella pneumoniae complex</taxon>
    </lineage>
</organism>
<dbReference type="Proteomes" id="UP000255167">
    <property type="component" value="Unassembled WGS sequence"/>
</dbReference>
<reference evidence="2 3" key="1">
    <citation type="submission" date="2018-06" db="EMBL/GenBank/DDBJ databases">
        <authorList>
            <consortium name="Pathogen Informatics"/>
            <person name="Doyle S."/>
        </authorList>
    </citation>
    <scope>NUCLEOTIDE SEQUENCE [LARGE SCALE GENOMIC DNA]</scope>
    <source>
        <strain evidence="2 3">NCTC9617</strain>
    </source>
</reference>
<sequence>MARPLLAQQQRLRQAMHAFACGQRGTLRLFANTSAMSAFLPGKLAAWMAAHPAVQIETEERTSADIVSCILAGVAQAGVVSDAVDPGPLRLDPVADDPLVLIVPPARPLAEKRSGVCGGAQRAVGRPLSDQCATAAYRTARS</sequence>
<evidence type="ECO:0000259" key="1">
    <source>
        <dbReference type="Pfam" id="PF03466"/>
    </source>
</evidence>
<feature type="domain" description="LysR substrate-binding" evidence="1">
    <location>
        <begin position="22"/>
        <end position="113"/>
    </location>
</feature>
<proteinExistence type="predicted"/>